<protein>
    <submittedName>
        <fullName evidence="2">Uncharacterized protein</fullName>
    </submittedName>
</protein>
<reference evidence="2 3" key="1">
    <citation type="submission" date="2021-06" db="EMBL/GenBank/DDBJ databases">
        <title>Caerostris extrusa draft genome.</title>
        <authorList>
            <person name="Kono N."/>
            <person name="Arakawa K."/>
        </authorList>
    </citation>
    <scope>NUCLEOTIDE SEQUENCE [LARGE SCALE GENOMIC DNA]</scope>
</reference>
<feature type="region of interest" description="Disordered" evidence="1">
    <location>
        <begin position="86"/>
        <end position="108"/>
    </location>
</feature>
<name>A0AAV4MPY5_CAEEX</name>
<dbReference type="Proteomes" id="UP001054945">
    <property type="component" value="Unassembled WGS sequence"/>
</dbReference>
<proteinExistence type="predicted"/>
<evidence type="ECO:0000313" key="3">
    <source>
        <dbReference type="Proteomes" id="UP001054945"/>
    </source>
</evidence>
<dbReference type="EMBL" id="BPLR01002458">
    <property type="protein sequence ID" value="GIX73950.1"/>
    <property type="molecule type" value="Genomic_DNA"/>
</dbReference>
<keyword evidence="3" id="KW-1185">Reference proteome</keyword>
<accession>A0AAV4MPY5</accession>
<gene>
    <name evidence="2" type="ORF">CEXT_522641</name>
</gene>
<comment type="caution">
    <text evidence="2">The sequence shown here is derived from an EMBL/GenBank/DDBJ whole genome shotgun (WGS) entry which is preliminary data.</text>
</comment>
<organism evidence="2 3">
    <name type="scientific">Caerostris extrusa</name>
    <name type="common">Bark spider</name>
    <name type="synonym">Caerostris bankana</name>
    <dbReference type="NCBI Taxonomy" id="172846"/>
    <lineage>
        <taxon>Eukaryota</taxon>
        <taxon>Metazoa</taxon>
        <taxon>Ecdysozoa</taxon>
        <taxon>Arthropoda</taxon>
        <taxon>Chelicerata</taxon>
        <taxon>Arachnida</taxon>
        <taxon>Araneae</taxon>
        <taxon>Araneomorphae</taxon>
        <taxon>Entelegynae</taxon>
        <taxon>Araneoidea</taxon>
        <taxon>Araneidae</taxon>
        <taxon>Caerostris</taxon>
    </lineage>
</organism>
<sequence>MASCPINPIEGILRPHPFYEDARGPLLLTRADSQVISPCRDDVPRKTKSRVSYLKNSVSCQRWCLWLGASLATVCSSAQNTTLQVAEAKDKKKKKKKKKSASNLHLVC</sequence>
<evidence type="ECO:0000313" key="2">
    <source>
        <dbReference type="EMBL" id="GIX73950.1"/>
    </source>
</evidence>
<feature type="compositionally biased region" description="Basic residues" evidence="1">
    <location>
        <begin position="91"/>
        <end position="100"/>
    </location>
</feature>
<evidence type="ECO:0000256" key="1">
    <source>
        <dbReference type="SAM" id="MobiDB-lite"/>
    </source>
</evidence>
<dbReference type="AlphaFoldDB" id="A0AAV4MPY5"/>